<evidence type="ECO:0000256" key="5">
    <source>
        <dbReference type="HAMAP-Rule" id="MF_00167"/>
    </source>
</evidence>
<reference evidence="7" key="1">
    <citation type="submission" date="2016-01" db="EMBL/GenBank/DDBJ databases">
        <authorList>
            <person name="Mitreva M."/>
            <person name="Pepin K.H."/>
            <person name="Mihindukulasuriya K.A."/>
            <person name="Fulton R."/>
            <person name="Fronick C."/>
            <person name="O'Laughlin M."/>
            <person name="Miner T."/>
            <person name="Herter B."/>
            <person name="Rosa B.A."/>
            <person name="Cordes M."/>
            <person name="Tomlinson C."/>
            <person name="Wollam A."/>
            <person name="Palsikar V.B."/>
            <person name="Mardis E.R."/>
            <person name="Wilson R.K."/>
        </authorList>
    </citation>
    <scope>NUCLEOTIDE SEQUENCE [LARGE SCALE GENOMIC DNA]</scope>
    <source>
        <strain evidence="7">GED7749B</strain>
    </source>
</reference>
<gene>
    <name evidence="5" type="primary">csrA</name>
    <name evidence="6" type="ORF">HMPREF3213_01437</name>
</gene>
<dbReference type="InterPro" id="IPR003751">
    <property type="entry name" value="CsrA"/>
</dbReference>
<comment type="subunit">
    <text evidence="5">Homodimer; the beta-strands of each monomer intercalate to form a hydrophobic core, while the alpha-helices form wings that extend away from the core.</text>
</comment>
<dbReference type="NCBIfam" id="TIGR00202">
    <property type="entry name" value="csrA"/>
    <property type="match status" value="1"/>
</dbReference>
<dbReference type="GO" id="GO:0005829">
    <property type="term" value="C:cytosol"/>
    <property type="evidence" value="ECO:0007669"/>
    <property type="project" value="TreeGrafter"/>
</dbReference>
<dbReference type="Gene3D" id="2.60.40.4380">
    <property type="entry name" value="Translational regulator CsrA"/>
    <property type="match status" value="1"/>
</dbReference>
<evidence type="ECO:0000256" key="1">
    <source>
        <dbReference type="ARBA" id="ARBA00022490"/>
    </source>
</evidence>
<keyword evidence="1 5" id="KW-0963">Cytoplasm</keyword>
<dbReference type="PANTHER" id="PTHR34984">
    <property type="entry name" value="CARBON STORAGE REGULATOR"/>
    <property type="match status" value="1"/>
</dbReference>
<comment type="subcellular location">
    <subcellularLocation>
        <location evidence="5">Cytoplasm</location>
    </subcellularLocation>
</comment>
<comment type="caution">
    <text evidence="6">The sequence shown here is derived from an EMBL/GenBank/DDBJ whole genome shotgun (WGS) entry which is preliminary data.</text>
</comment>
<dbReference type="SUPFAM" id="SSF117130">
    <property type="entry name" value="CsrA-like"/>
    <property type="match status" value="1"/>
</dbReference>
<dbReference type="GO" id="GO:0045947">
    <property type="term" value="P:negative regulation of translational initiation"/>
    <property type="evidence" value="ECO:0007669"/>
    <property type="project" value="UniProtKB-UniRule"/>
</dbReference>
<dbReference type="Pfam" id="PF02599">
    <property type="entry name" value="CsrA"/>
    <property type="match status" value="1"/>
</dbReference>
<keyword evidence="2 5" id="KW-0678">Repressor</keyword>
<evidence type="ECO:0000313" key="6">
    <source>
        <dbReference type="EMBL" id="KWZ82953.1"/>
    </source>
</evidence>
<dbReference type="Proteomes" id="UP000070376">
    <property type="component" value="Unassembled WGS sequence"/>
</dbReference>
<dbReference type="GO" id="GO:0044781">
    <property type="term" value="P:bacterial-type flagellum organization"/>
    <property type="evidence" value="ECO:0007669"/>
    <property type="project" value="UniProtKB-KW"/>
</dbReference>
<dbReference type="GO" id="GO:1902208">
    <property type="term" value="P:regulation of bacterial-type flagellum assembly"/>
    <property type="evidence" value="ECO:0007669"/>
    <property type="project" value="UniProtKB-UniRule"/>
</dbReference>
<keyword evidence="4 5" id="KW-0694">RNA-binding</keyword>
<proteinExistence type="inferred from homology"/>
<dbReference type="GO" id="GO:0048027">
    <property type="term" value="F:mRNA 5'-UTR binding"/>
    <property type="evidence" value="ECO:0007669"/>
    <property type="project" value="UniProtKB-UniRule"/>
</dbReference>
<accession>A0A133KTP5</accession>
<dbReference type="PANTHER" id="PTHR34984:SF1">
    <property type="entry name" value="CARBON STORAGE REGULATOR"/>
    <property type="match status" value="1"/>
</dbReference>
<comment type="function">
    <text evidence="5">A translational regulator that binds mRNA to regulate translation initiation and/or mRNA stability. Usually binds in the 5'-UTR at or near the Shine-Dalgarno sequence preventing ribosome-binding, thus repressing translation. Its main target seems to be the major flagellin gene, while its function is anatagonized by FliW.</text>
</comment>
<protein>
    <recommendedName>
        <fullName evidence="5">Translational regulator CsrA</fullName>
    </recommendedName>
</protein>
<keyword evidence="3 5" id="KW-0810">Translation regulation</keyword>
<dbReference type="EMBL" id="LRPN01000047">
    <property type="protein sequence ID" value="KWZ82953.1"/>
    <property type="molecule type" value="Genomic_DNA"/>
</dbReference>
<organism evidence="6 7">
    <name type="scientific">Heyndrickxia coagulans</name>
    <name type="common">Weizmannia coagulans</name>
    <dbReference type="NCBI Taxonomy" id="1398"/>
    <lineage>
        <taxon>Bacteria</taxon>
        <taxon>Bacillati</taxon>
        <taxon>Bacillota</taxon>
        <taxon>Bacilli</taxon>
        <taxon>Bacillales</taxon>
        <taxon>Bacillaceae</taxon>
        <taxon>Heyndrickxia</taxon>
    </lineage>
</organism>
<dbReference type="NCBIfam" id="NF002469">
    <property type="entry name" value="PRK01712.1"/>
    <property type="match status" value="1"/>
</dbReference>
<sequence>MLILSRKKGESIQIGDDIEITIAAIHGDQVKIGINAPKHVEIHRKEVYLDIQEENANAAKNIEGLLHLLAQSKKDSGSVKKNDG</sequence>
<dbReference type="FunFam" id="2.60.40.4380:FF:000002">
    <property type="entry name" value="Translational regulator CsrA"/>
    <property type="match status" value="1"/>
</dbReference>
<dbReference type="GO" id="GO:0006109">
    <property type="term" value="P:regulation of carbohydrate metabolic process"/>
    <property type="evidence" value="ECO:0007669"/>
    <property type="project" value="InterPro"/>
</dbReference>
<dbReference type="RefSeq" id="WP_026684753.1">
    <property type="nucleotide sequence ID" value="NZ_CP120208.1"/>
</dbReference>
<keyword evidence="5" id="KW-1005">Bacterial flagellum biogenesis</keyword>
<dbReference type="HAMAP" id="MF_00167">
    <property type="entry name" value="CsrA"/>
    <property type="match status" value="1"/>
</dbReference>
<name>A0A133KTP5_HEYCO</name>
<evidence type="ECO:0000256" key="3">
    <source>
        <dbReference type="ARBA" id="ARBA00022845"/>
    </source>
</evidence>
<dbReference type="PATRIC" id="fig|1398.22.peg.1445"/>
<evidence type="ECO:0000256" key="4">
    <source>
        <dbReference type="ARBA" id="ARBA00022884"/>
    </source>
</evidence>
<comment type="similarity">
    <text evidence="5">Belongs to the CsrA/RsmA family.</text>
</comment>
<dbReference type="AlphaFoldDB" id="A0A133KTP5"/>
<evidence type="ECO:0000313" key="7">
    <source>
        <dbReference type="Proteomes" id="UP000070376"/>
    </source>
</evidence>
<evidence type="ECO:0000256" key="2">
    <source>
        <dbReference type="ARBA" id="ARBA00022491"/>
    </source>
</evidence>
<dbReference type="InterPro" id="IPR036107">
    <property type="entry name" value="CsrA_sf"/>
</dbReference>
<dbReference type="GO" id="GO:0006402">
    <property type="term" value="P:mRNA catabolic process"/>
    <property type="evidence" value="ECO:0007669"/>
    <property type="project" value="InterPro"/>
</dbReference>